<dbReference type="EMBL" id="CP144542">
    <property type="protein sequence ID" value="WVW82473.1"/>
    <property type="molecule type" value="Genomic_DNA"/>
</dbReference>
<dbReference type="PANTHER" id="PTHR43702">
    <property type="entry name" value="L-FUCOSE-PROTON SYMPORTER"/>
    <property type="match status" value="1"/>
</dbReference>
<evidence type="ECO:0000256" key="3">
    <source>
        <dbReference type="SAM" id="Phobius"/>
    </source>
</evidence>
<dbReference type="GO" id="GO:0005886">
    <property type="term" value="C:plasma membrane"/>
    <property type="evidence" value="ECO:0007669"/>
    <property type="project" value="UniProtKB-SubCell"/>
</dbReference>
<feature type="transmembrane region" description="Helical" evidence="3">
    <location>
        <begin position="200"/>
        <end position="219"/>
    </location>
</feature>
<dbReference type="InterPro" id="IPR050375">
    <property type="entry name" value="MFS_TsgA-like"/>
</dbReference>
<proteinExistence type="predicted"/>
<keyword evidence="3" id="KW-1133">Transmembrane helix</keyword>
<dbReference type="Proteomes" id="UP000092730">
    <property type="component" value="Chromosome 2"/>
</dbReference>
<reference evidence="6" key="4">
    <citation type="submission" date="2024-02" db="EMBL/GenBank/DDBJ databases">
        <title>Comparative genomics of Cryptococcus and Kwoniella reveals pathogenesis evolution and contrasting modes of karyotype evolution via chromosome fusion or intercentromeric recombination.</title>
        <authorList>
            <person name="Coelho M.A."/>
            <person name="David-Palma M."/>
            <person name="Shea T."/>
            <person name="Bowers K."/>
            <person name="McGinley-Smith S."/>
            <person name="Mohammad A.W."/>
            <person name="Gnirke A."/>
            <person name="Yurkov A.M."/>
            <person name="Nowrousian M."/>
            <person name="Sun S."/>
            <person name="Cuomo C.A."/>
            <person name="Heitman J."/>
        </authorList>
    </citation>
    <scope>NUCLEOTIDE SEQUENCE</scope>
    <source>
        <strain evidence="6">CBS 10118</strain>
    </source>
</reference>
<keyword evidence="3" id="KW-0812">Transmembrane</keyword>
<feature type="transmembrane region" description="Helical" evidence="3">
    <location>
        <begin position="322"/>
        <end position="339"/>
    </location>
</feature>
<reference evidence="5" key="1">
    <citation type="submission" date="2013-07" db="EMBL/GenBank/DDBJ databases">
        <title>The Genome Sequence of Cryptococcus bestiolae CBS10118.</title>
        <authorList>
            <consortium name="The Broad Institute Genome Sequencing Platform"/>
            <person name="Cuomo C."/>
            <person name="Litvintseva A."/>
            <person name="Chen Y."/>
            <person name="Heitman J."/>
            <person name="Sun S."/>
            <person name="Springer D."/>
            <person name="Dromer F."/>
            <person name="Young S.K."/>
            <person name="Zeng Q."/>
            <person name="Gargeya S."/>
            <person name="Fitzgerald M."/>
            <person name="Abouelleil A."/>
            <person name="Alvarado L."/>
            <person name="Berlin A.M."/>
            <person name="Chapman S.B."/>
            <person name="Dewar J."/>
            <person name="Goldberg J."/>
            <person name="Griggs A."/>
            <person name="Gujja S."/>
            <person name="Hansen M."/>
            <person name="Howarth C."/>
            <person name="Imamovic A."/>
            <person name="Larimer J."/>
            <person name="McCowan C."/>
            <person name="Murphy C."/>
            <person name="Pearson M."/>
            <person name="Priest M."/>
            <person name="Roberts A."/>
            <person name="Saif S."/>
            <person name="Shea T."/>
            <person name="Sykes S."/>
            <person name="Wortman J."/>
            <person name="Nusbaum C."/>
            <person name="Birren B."/>
        </authorList>
    </citation>
    <scope>NUCLEOTIDE SEQUENCE [LARGE SCALE GENOMIC DNA]</scope>
    <source>
        <strain evidence="5">CBS 10118</strain>
    </source>
</reference>
<protein>
    <recommendedName>
        <fullName evidence="4">Major facilitator superfamily (MFS) profile domain-containing protein</fullName>
    </recommendedName>
</protein>
<dbReference type="GO" id="GO:0022857">
    <property type="term" value="F:transmembrane transporter activity"/>
    <property type="evidence" value="ECO:0007669"/>
    <property type="project" value="InterPro"/>
</dbReference>
<keyword evidence="2" id="KW-1003">Cell membrane</keyword>
<dbReference type="KEGG" id="kbi:30207587"/>
<feature type="transmembrane region" description="Helical" evidence="3">
    <location>
        <begin position="169"/>
        <end position="188"/>
    </location>
</feature>
<feature type="transmembrane region" description="Helical" evidence="3">
    <location>
        <begin position="379"/>
        <end position="396"/>
    </location>
</feature>
<organism evidence="5">
    <name type="scientific">Kwoniella bestiolae CBS 10118</name>
    <dbReference type="NCBI Taxonomy" id="1296100"/>
    <lineage>
        <taxon>Eukaryota</taxon>
        <taxon>Fungi</taxon>
        <taxon>Dikarya</taxon>
        <taxon>Basidiomycota</taxon>
        <taxon>Agaricomycotina</taxon>
        <taxon>Tremellomycetes</taxon>
        <taxon>Tremellales</taxon>
        <taxon>Cryptococcaceae</taxon>
        <taxon>Kwoniella</taxon>
    </lineage>
</organism>
<dbReference type="GeneID" id="30207587"/>
<accession>A0A1B9GBE1</accession>
<feature type="transmembrane region" description="Helical" evidence="3">
    <location>
        <begin position="126"/>
        <end position="148"/>
    </location>
</feature>
<dbReference type="Pfam" id="PF07690">
    <property type="entry name" value="MFS_1"/>
    <property type="match status" value="1"/>
</dbReference>
<feature type="transmembrane region" description="Helical" evidence="3">
    <location>
        <begin position="66"/>
        <end position="83"/>
    </location>
</feature>
<dbReference type="AlphaFoldDB" id="A0A1B9GBE1"/>
<dbReference type="PROSITE" id="PS50850">
    <property type="entry name" value="MFS"/>
    <property type="match status" value="1"/>
</dbReference>
<feature type="transmembrane region" description="Helical" evidence="3">
    <location>
        <begin position="95"/>
        <end position="114"/>
    </location>
</feature>
<keyword evidence="3" id="KW-0472">Membrane</keyword>
<feature type="transmembrane region" description="Helical" evidence="3">
    <location>
        <begin position="408"/>
        <end position="428"/>
    </location>
</feature>
<name>A0A1B9GBE1_9TREE</name>
<feature type="transmembrane region" description="Helical" evidence="3">
    <location>
        <begin position="299"/>
        <end position="317"/>
    </location>
</feature>
<keyword evidence="7" id="KW-1185">Reference proteome</keyword>
<evidence type="ECO:0000313" key="6">
    <source>
        <dbReference type="EMBL" id="WVW82473.1"/>
    </source>
</evidence>
<comment type="subcellular location">
    <subcellularLocation>
        <location evidence="1">Cell inner membrane</location>
        <topology evidence="1">Multi-pass membrane protein</topology>
    </subcellularLocation>
</comment>
<evidence type="ECO:0000256" key="2">
    <source>
        <dbReference type="ARBA" id="ARBA00022475"/>
    </source>
</evidence>
<evidence type="ECO:0000313" key="5">
    <source>
        <dbReference type="EMBL" id="OCF28331.1"/>
    </source>
</evidence>
<dbReference type="SUPFAM" id="SSF103473">
    <property type="entry name" value="MFS general substrate transporter"/>
    <property type="match status" value="1"/>
</dbReference>
<feature type="domain" description="Major facilitator superfamily (MFS) profile" evidence="4">
    <location>
        <begin position="28"/>
        <end position="433"/>
    </location>
</feature>
<dbReference type="PANTHER" id="PTHR43702:SF3">
    <property type="entry name" value="PROTEIN TSGA"/>
    <property type="match status" value="1"/>
</dbReference>
<dbReference type="InterPro" id="IPR020846">
    <property type="entry name" value="MFS_dom"/>
</dbReference>
<dbReference type="OrthoDB" id="546893at2759"/>
<gene>
    <name evidence="5" type="ORF">I302_03188</name>
    <name evidence="6" type="ORF">I302_104484</name>
</gene>
<dbReference type="STRING" id="1296100.A0A1B9GBE1"/>
<evidence type="ECO:0000259" key="4">
    <source>
        <dbReference type="PROSITE" id="PS50850"/>
    </source>
</evidence>
<dbReference type="InterPro" id="IPR036259">
    <property type="entry name" value="MFS_trans_sf"/>
</dbReference>
<dbReference type="InterPro" id="IPR011701">
    <property type="entry name" value="MFS"/>
</dbReference>
<dbReference type="EMBL" id="KI894019">
    <property type="protein sequence ID" value="OCF28331.1"/>
    <property type="molecule type" value="Genomic_DNA"/>
</dbReference>
<dbReference type="RefSeq" id="XP_019049401.1">
    <property type="nucleotide sequence ID" value="XM_019189839.1"/>
</dbReference>
<sequence length="488" mass="52537">MAGGAVVAGGSGGNPLRHGFIRREYLWAFILVTSLFFLWGFAYGLLDVLNKHFQNVLGITKLQSTGLQVAYFGIGYFAFSPVAGEVLKRRGYKTAIVMGLSLYSLGAILFWPVAKFSVNTKNPQAIFGGFVICTAVIACGLATLEVAANSYVSVMPPHNVANFRLQFSQSFNGVASFTGPLIASKYFFSEENKNNLNNVQWVYLAVSGMGMLVALAFILTKLPEVSEEALQAEAEALAESQGADTKAAQPFYKQYRAITGFVAQFLYVGAQVTIGSFFLNYTAENAHIADSKGSQLLSYALIIFTVGRFVGTALLAVISAPVLLCIYAVMCALLSLLIGSLHGMSGVICLMLVMFFESIMYPCIFVLGTSGLGRHTRRAAALLVMGVSGGAVFPPIQGAIADKFSTRTSYYLVVPCFIYIALWAVYIWNQDGRRFGVPATSDIEREVEAAAGGVVPGAAVGALGYAPRGEEEMYESAEKDQIERIEKA</sequence>
<dbReference type="Gene3D" id="1.20.1250.20">
    <property type="entry name" value="MFS general substrate transporter like domains"/>
    <property type="match status" value="2"/>
</dbReference>
<reference evidence="5" key="3">
    <citation type="submission" date="2014-01" db="EMBL/GenBank/DDBJ databases">
        <title>Evolution of pathogenesis and genome organization in the Tremellales.</title>
        <authorList>
            <person name="Cuomo C."/>
            <person name="Litvintseva A."/>
            <person name="Heitman J."/>
            <person name="Chen Y."/>
            <person name="Sun S."/>
            <person name="Springer D."/>
            <person name="Dromer F."/>
            <person name="Young S."/>
            <person name="Zeng Q."/>
            <person name="Chapman S."/>
            <person name="Gujja S."/>
            <person name="Saif S."/>
            <person name="Birren B."/>
        </authorList>
    </citation>
    <scope>NUCLEOTIDE SEQUENCE</scope>
    <source>
        <strain evidence="5">CBS 10118</strain>
    </source>
</reference>
<evidence type="ECO:0000313" key="7">
    <source>
        <dbReference type="Proteomes" id="UP000092730"/>
    </source>
</evidence>
<dbReference type="VEuPathDB" id="FungiDB:I302_03188"/>
<feature type="transmembrane region" description="Helical" evidence="3">
    <location>
        <begin position="345"/>
        <end position="367"/>
    </location>
</feature>
<feature type="transmembrane region" description="Helical" evidence="3">
    <location>
        <begin position="258"/>
        <end position="279"/>
    </location>
</feature>
<evidence type="ECO:0000256" key="1">
    <source>
        <dbReference type="ARBA" id="ARBA00004429"/>
    </source>
</evidence>
<feature type="transmembrane region" description="Helical" evidence="3">
    <location>
        <begin position="25"/>
        <end position="46"/>
    </location>
</feature>
<reference evidence="6" key="2">
    <citation type="submission" date="2013-07" db="EMBL/GenBank/DDBJ databases">
        <authorList>
            <consortium name="The Broad Institute Genome Sequencing Platform"/>
            <person name="Cuomo C."/>
            <person name="Litvintseva A."/>
            <person name="Chen Y."/>
            <person name="Heitman J."/>
            <person name="Sun S."/>
            <person name="Springer D."/>
            <person name="Dromer F."/>
            <person name="Young S.K."/>
            <person name="Zeng Q."/>
            <person name="Gargeya S."/>
            <person name="Fitzgerald M."/>
            <person name="Abouelleil A."/>
            <person name="Alvarado L."/>
            <person name="Berlin A.M."/>
            <person name="Chapman S.B."/>
            <person name="Dewar J."/>
            <person name="Goldberg J."/>
            <person name="Griggs A."/>
            <person name="Gujja S."/>
            <person name="Hansen M."/>
            <person name="Howarth C."/>
            <person name="Imamovic A."/>
            <person name="Larimer J."/>
            <person name="McCowan C."/>
            <person name="Murphy C."/>
            <person name="Pearson M."/>
            <person name="Priest M."/>
            <person name="Roberts A."/>
            <person name="Saif S."/>
            <person name="Shea T."/>
            <person name="Sykes S."/>
            <person name="Wortman J."/>
            <person name="Nusbaum C."/>
            <person name="Birren B."/>
        </authorList>
    </citation>
    <scope>NUCLEOTIDE SEQUENCE</scope>
    <source>
        <strain evidence="6">CBS 10118</strain>
    </source>
</reference>